<dbReference type="InterPro" id="IPR003615">
    <property type="entry name" value="HNH_nuc"/>
</dbReference>
<feature type="domain" description="HNH nuclease" evidence="1">
    <location>
        <begin position="61"/>
        <end position="105"/>
    </location>
</feature>
<protein>
    <recommendedName>
        <fullName evidence="1">HNH nuclease domain-containing protein</fullName>
    </recommendedName>
</protein>
<proteinExistence type="predicted"/>
<dbReference type="Pfam" id="PF13395">
    <property type="entry name" value="HNH_4"/>
    <property type="match status" value="1"/>
</dbReference>
<comment type="caution">
    <text evidence="2">The sequence shown here is derived from an EMBL/GenBank/DDBJ whole genome shotgun (WGS) entry which is preliminary data.</text>
</comment>
<dbReference type="OrthoDB" id="9804312at2"/>
<dbReference type="Proteomes" id="UP000005835">
    <property type="component" value="Unassembled WGS sequence"/>
</dbReference>
<dbReference type="STRING" id="742823.HMPREF9465_01469"/>
<evidence type="ECO:0000259" key="1">
    <source>
        <dbReference type="Pfam" id="PF13395"/>
    </source>
</evidence>
<dbReference type="PATRIC" id="fig|742823.3.peg.1461"/>
<keyword evidence="3" id="KW-1185">Reference proteome</keyword>
<dbReference type="HOGENOM" id="CLU_1531775_0_0_4"/>
<reference evidence="2 3" key="1">
    <citation type="submission" date="2012-05" db="EMBL/GenBank/DDBJ databases">
        <title>The Genome Sequence of Sutterella wadsworthensis 2_1_59BFAA.</title>
        <authorList>
            <consortium name="The Broad Institute Genome Sequencing Platform"/>
            <person name="Earl A."/>
            <person name="Ward D."/>
            <person name="Feldgarden M."/>
            <person name="Gevers D."/>
            <person name="Daigneault M."/>
            <person name="Strauss J."/>
            <person name="Allen-Vercoe E."/>
            <person name="Walker B."/>
            <person name="Young S.K."/>
            <person name="Zeng Q."/>
            <person name="Gargeya S."/>
            <person name="Fitzgerald M."/>
            <person name="Haas B."/>
            <person name="Abouelleil A."/>
            <person name="Alvarado L."/>
            <person name="Arachchi H.M."/>
            <person name="Berlin A.M."/>
            <person name="Chapman S.B."/>
            <person name="Goldberg J."/>
            <person name="Griggs A."/>
            <person name="Gujja S."/>
            <person name="Hansen M."/>
            <person name="Howarth C."/>
            <person name="Imamovic A."/>
            <person name="Larimer J."/>
            <person name="McCowen C."/>
            <person name="Montmayeur A."/>
            <person name="Murphy C."/>
            <person name="Neiman D."/>
            <person name="Pearson M."/>
            <person name="Priest M."/>
            <person name="Roberts A."/>
            <person name="Saif S."/>
            <person name="Shea T."/>
            <person name="Sisk P."/>
            <person name="Sykes S."/>
            <person name="Wortman J."/>
            <person name="Nusbaum C."/>
            <person name="Birren B."/>
        </authorList>
    </citation>
    <scope>NUCLEOTIDE SEQUENCE [LARGE SCALE GENOMIC DNA]</scope>
    <source>
        <strain evidence="2 3">2_1_59BFAA</strain>
    </source>
</reference>
<dbReference type="EMBL" id="ADMG01000035">
    <property type="protein sequence ID" value="EKB30779.1"/>
    <property type="molecule type" value="Genomic_DNA"/>
</dbReference>
<sequence>MILEWARLSARFESLCSAEHALTQADIVVRLLPPESARDTDFTASAYKAAISRGSLRSIWSGTPLKAQTLAVNHMLPWARFHCNDLWNLMPTDRVENGRKSDAIPSADILHDSRDKIFSNWALLSSLAPTRFASEAEIALTRTPLPKLHWETPLFDALLETADMAARQLQSARWP</sequence>
<gene>
    <name evidence="2" type="ORF">HMPREF9465_01469</name>
</gene>
<evidence type="ECO:0000313" key="3">
    <source>
        <dbReference type="Proteomes" id="UP000005835"/>
    </source>
</evidence>
<organism evidence="2 3">
    <name type="scientific">Sutterella wadsworthensis 2_1_59BFAA</name>
    <dbReference type="NCBI Taxonomy" id="742823"/>
    <lineage>
        <taxon>Bacteria</taxon>
        <taxon>Pseudomonadati</taxon>
        <taxon>Pseudomonadota</taxon>
        <taxon>Betaproteobacteria</taxon>
        <taxon>Burkholderiales</taxon>
        <taxon>Sutterellaceae</taxon>
        <taxon>Sutterella</taxon>
    </lineage>
</organism>
<dbReference type="RefSeq" id="WP_005435593.1">
    <property type="nucleotide sequence ID" value="NZ_JH815517.1"/>
</dbReference>
<dbReference type="CDD" id="cd00085">
    <property type="entry name" value="HNHc"/>
    <property type="match status" value="1"/>
</dbReference>
<name>K1KGI5_9BURK</name>
<evidence type="ECO:0000313" key="2">
    <source>
        <dbReference type="EMBL" id="EKB30779.1"/>
    </source>
</evidence>
<accession>K1KGI5</accession>
<dbReference type="eggNOG" id="COG3513">
    <property type="taxonomic scope" value="Bacteria"/>
</dbReference>
<dbReference type="AlphaFoldDB" id="K1KGI5"/>